<dbReference type="InterPro" id="IPR036396">
    <property type="entry name" value="Cyt_P450_sf"/>
</dbReference>
<gene>
    <name evidence="10" type="ORF">IFM89_026325</name>
</gene>
<comment type="similarity">
    <text evidence="2">Belongs to the cytochrome P450 family.</text>
</comment>
<proteinExistence type="inferred from homology"/>
<dbReference type="EMBL" id="JADFTS010000004">
    <property type="protein sequence ID" value="KAF9611019.1"/>
    <property type="molecule type" value="Genomic_DNA"/>
</dbReference>
<dbReference type="GO" id="GO:0044550">
    <property type="term" value="P:secondary metabolite biosynthetic process"/>
    <property type="evidence" value="ECO:0007669"/>
    <property type="project" value="UniProtKB-ARBA"/>
</dbReference>
<reference evidence="10 11" key="1">
    <citation type="submission" date="2020-10" db="EMBL/GenBank/DDBJ databases">
        <title>The Coptis chinensis genome and diversification of protoberbering-type alkaloids.</title>
        <authorList>
            <person name="Wang B."/>
            <person name="Shu S."/>
            <person name="Song C."/>
            <person name="Liu Y."/>
        </authorList>
    </citation>
    <scope>NUCLEOTIDE SEQUENCE [LARGE SCALE GENOMIC DNA]</scope>
    <source>
        <strain evidence="10">HL-2020</strain>
        <tissue evidence="10">Leaf</tissue>
    </source>
</reference>
<evidence type="ECO:0000256" key="7">
    <source>
        <dbReference type="ARBA" id="ARBA00023002"/>
    </source>
</evidence>
<evidence type="ECO:0000256" key="8">
    <source>
        <dbReference type="ARBA" id="ARBA00023004"/>
    </source>
</evidence>
<comment type="subcellular location">
    <subcellularLocation>
        <location evidence="1">Membrane</location>
        <topology evidence="1">Single-pass membrane protein</topology>
    </subcellularLocation>
</comment>
<protein>
    <recommendedName>
        <fullName evidence="12">Cytochrome P450</fullName>
    </recommendedName>
</protein>
<evidence type="ECO:0000256" key="9">
    <source>
        <dbReference type="ARBA" id="ARBA00023136"/>
    </source>
</evidence>
<keyword evidence="7" id="KW-0560">Oxidoreductase</keyword>
<keyword evidence="11" id="KW-1185">Reference proteome</keyword>
<keyword evidence="8" id="KW-0408">Iron</keyword>
<evidence type="ECO:0000256" key="1">
    <source>
        <dbReference type="ARBA" id="ARBA00004167"/>
    </source>
</evidence>
<dbReference type="GO" id="GO:0005506">
    <property type="term" value="F:iron ion binding"/>
    <property type="evidence" value="ECO:0007669"/>
    <property type="project" value="InterPro"/>
</dbReference>
<keyword evidence="6" id="KW-1133">Transmembrane helix</keyword>
<dbReference type="GO" id="GO:0016705">
    <property type="term" value="F:oxidoreductase activity, acting on paired donors, with incorporation or reduction of molecular oxygen"/>
    <property type="evidence" value="ECO:0007669"/>
    <property type="project" value="InterPro"/>
</dbReference>
<keyword evidence="3" id="KW-0349">Heme</keyword>
<dbReference type="InterPro" id="IPR002401">
    <property type="entry name" value="Cyt_P450_E_grp-I"/>
</dbReference>
<name>A0A835M1T2_9MAGN</name>
<dbReference type="SUPFAM" id="SSF48264">
    <property type="entry name" value="Cytochrome P450"/>
    <property type="match status" value="1"/>
</dbReference>
<evidence type="ECO:0000256" key="5">
    <source>
        <dbReference type="ARBA" id="ARBA00022723"/>
    </source>
</evidence>
<dbReference type="AlphaFoldDB" id="A0A835M1T2"/>
<keyword evidence="5" id="KW-0479">Metal-binding</keyword>
<evidence type="ECO:0000256" key="2">
    <source>
        <dbReference type="ARBA" id="ARBA00010617"/>
    </source>
</evidence>
<dbReference type="GO" id="GO:0004497">
    <property type="term" value="F:monooxygenase activity"/>
    <property type="evidence" value="ECO:0007669"/>
    <property type="project" value="InterPro"/>
</dbReference>
<dbReference type="GO" id="GO:0020037">
    <property type="term" value="F:heme binding"/>
    <property type="evidence" value="ECO:0007669"/>
    <property type="project" value="InterPro"/>
</dbReference>
<evidence type="ECO:0000313" key="10">
    <source>
        <dbReference type="EMBL" id="KAF9611019.1"/>
    </source>
</evidence>
<sequence>MRAGLSALYTGSTLFSLVVMYAKEMIATAIDTSSVTNEWAMAEVIKHPQVLHNIQNKLDSVVGRNRMVTESDLPHLNYLRFVVRETF</sequence>
<dbReference type="OrthoDB" id="2789670at2759"/>
<dbReference type="InterPro" id="IPR001128">
    <property type="entry name" value="Cyt_P450"/>
</dbReference>
<evidence type="ECO:0000256" key="3">
    <source>
        <dbReference type="ARBA" id="ARBA00022617"/>
    </source>
</evidence>
<keyword evidence="4" id="KW-0812">Transmembrane</keyword>
<organism evidence="10 11">
    <name type="scientific">Coptis chinensis</name>
    <dbReference type="NCBI Taxonomy" id="261450"/>
    <lineage>
        <taxon>Eukaryota</taxon>
        <taxon>Viridiplantae</taxon>
        <taxon>Streptophyta</taxon>
        <taxon>Embryophyta</taxon>
        <taxon>Tracheophyta</taxon>
        <taxon>Spermatophyta</taxon>
        <taxon>Magnoliopsida</taxon>
        <taxon>Ranunculales</taxon>
        <taxon>Ranunculaceae</taxon>
        <taxon>Coptidoideae</taxon>
        <taxon>Coptis</taxon>
    </lineage>
</organism>
<dbReference type="Proteomes" id="UP000631114">
    <property type="component" value="Unassembled WGS sequence"/>
</dbReference>
<comment type="caution">
    <text evidence="10">The sequence shown here is derived from an EMBL/GenBank/DDBJ whole genome shotgun (WGS) entry which is preliminary data.</text>
</comment>
<dbReference type="Pfam" id="PF00067">
    <property type="entry name" value="p450"/>
    <property type="match status" value="1"/>
</dbReference>
<dbReference type="Gene3D" id="1.10.630.10">
    <property type="entry name" value="Cytochrome P450"/>
    <property type="match status" value="1"/>
</dbReference>
<dbReference type="GO" id="GO:0016020">
    <property type="term" value="C:membrane"/>
    <property type="evidence" value="ECO:0007669"/>
    <property type="project" value="UniProtKB-SubCell"/>
</dbReference>
<dbReference type="PRINTS" id="PR00463">
    <property type="entry name" value="EP450I"/>
</dbReference>
<dbReference type="PANTHER" id="PTHR47944">
    <property type="entry name" value="CYTOCHROME P450 98A9"/>
    <property type="match status" value="1"/>
</dbReference>
<keyword evidence="9" id="KW-0472">Membrane</keyword>
<evidence type="ECO:0000313" key="11">
    <source>
        <dbReference type="Proteomes" id="UP000631114"/>
    </source>
</evidence>
<evidence type="ECO:0000256" key="4">
    <source>
        <dbReference type="ARBA" id="ARBA00022692"/>
    </source>
</evidence>
<evidence type="ECO:0008006" key="12">
    <source>
        <dbReference type="Google" id="ProtNLM"/>
    </source>
</evidence>
<evidence type="ECO:0000256" key="6">
    <source>
        <dbReference type="ARBA" id="ARBA00022989"/>
    </source>
</evidence>
<accession>A0A835M1T2</accession>